<dbReference type="Proteomes" id="UP000467700">
    <property type="component" value="Unassembled WGS sequence"/>
</dbReference>
<organism evidence="2 3">
    <name type="scientific">Cyclocybe aegerita</name>
    <name type="common">Black poplar mushroom</name>
    <name type="synonym">Agrocybe aegerita</name>
    <dbReference type="NCBI Taxonomy" id="1973307"/>
    <lineage>
        <taxon>Eukaryota</taxon>
        <taxon>Fungi</taxon>
        <taxon>Dikarya</taxon>
        <taxon>Basidiomycota</taxon>
        <taxon>Agaricomycotina</taxon>
        <taxon>Agaricomycetes</taxon>
        <taxon>Agaricomycetidae</taxon>
        <taxon>Agaricales</taxon>
        <taxon>Agaricineae</taxon>
        <taxon>Bolbitiaceae</taxon>
        <taxon>Cyclocybe</taxon>
    </lineage>
</organism>
<protein>
    <submittedName>
        <fullName evidence="2">Uncharacterized protein</fullName>
    </submittedName>
</protein>
<feature type="compositionally biased region" description="Low complexity" evidence="1">
    <location>
        <begin position="25"/>
        <end position="37"/>
    </location>
</feature>
<evidence type="ECO:0000313" key="3">
    <source>
        <dbReference type="Proteomes" id="UP000467700"/>
    </source>
</evidence>
<gene>
    <name evidence="2" type="ORF">AAE3_LOCUS6430</name>
</gene>
<comment type="caution">
    <text evidence="2">The sequence shown here is derived from an EMBL/GenBank/DDBJ whole genome shotgun (WGS) entry which is preliminary data.</text>
</comment>
<feature type="compositionally biased region" description="Basic and acidic residues" evidence="1">
    <location>
        <begin position="1"/>
        <end position="19"/>
    </location>
</feature>
<dbReference type="EMBL" id="CACVBS010000043">
    <property type="protein sequence ID" value="CAA7264084.1"/>
    <property type="molecule type" value="Genomic_DNA"/>
</dbReference>
<name>A0A8S0W628_CYCAE</name>
<feature type="region of interest" description="Disordered" evidence="1">
    <location>
        <begin position="132"/>
        <end position="156"/>
    </location>
</feature>
<proteinExistence type="predicted"/>
<feature type="region of interest" description="Disordered" evidence="1">
    <location>
        <begin position="1"/>
        <end position="37"/>
    </location>
</feature>
<dbReference type="AlphaFoldDB" id="A0A8S0W628"/>
<feature type="compositionally biased region" description="Low complexity" evidence="1">
    <location>
        <begin position="243"/>
        <end position="256"/>
    </location>
</feature>
<evidence type="ECO:0000256" key="1">
    <source>
        <dbReference type="SAM" id="MobiDB-lite"/>
    </source>
</evidence>
<keyword evidence="3" id="KW-1185">Reference proteome</keyword>
<sequence length="412" mass="45291">MALWERHQGSREWRECNDKGRKKGFTGVRGRSSSSSTTRGPFFFTVETSHNEFLQSVVACAASGTHVPSINAINQSQLFWKLNVPANNKKKPLANVQGYRALILKVAALLNKKKDVTITIILPPLLKNIPSTSATSSAHTGEHGDSDEEELQDGSIGSSVREQKAVIGHANTGVIEQLRQLYPVGSNPLYPTKRVYTADGCSWELNDLRLQVWAMHLMADPPTATLDAPPVSTHFSKSQKLHAPVTTPASTATVTSGVPPIGATQPQMPQMLYSYPPYPFYPPYPYSQYPPPQPHDLNPHNHLFHAVRSQTPVPTAGPSTCPAEGGGSAPGSPLKITLTCPVSLGEFCKHYEVEEDDQCRLAVLQYQPGDRHIEKLEHKDWQGHAGFSKLAWEDVLSKHKVFVRDIKAGSWV</sequence>
<feature type="region of interest" description="Disordered" evidence="1">
    <location>
        <begin position="237"/>
        <end position="260"/>
    </location>
</feature>
<accession>A0A8S0W628</accession>
<dbReference type="OrthoDB" id="3056089at2759"/>
<evidence type="ECO:0000313" key="2">
    <source>
        <dbReference type="EMBL" id="CAA7264084.1"/>
    </source>
</evidence>
<reference evidence="2 3" key="1">
    <citation type="submission" date="2020-01" db="EMBL/GenBank/DDBJ databases">
        <authorList>
            <person name="Gupta K D."/>
        </authorList>
    </citation>
    <scope>NUCLEOTIDE SEQUENCE [LARGE SCALE GENOMIC DNA]</scope>
</reference>